<protein>
    <submittedName>
        <fullName evidence="2">Uncharacterized protein</fullName>
    </submittedName>
</protein>
<evidence type="ECO:0000313" key="3">
    <source>
        <dbReference type="Proteomes" id="UP000580250"/>
    </source>
</evidence>
<gene>
    <name evidence="2" type="ORF">MENT_LOCUS31105</name>
</gene>
<evidence type="ECO:0000256" key="1">
    <source>
        <dbReference type="SAM" id="MobiDB-lite"/>
    </source>
</evidence>
<evidence type="ECO:0000313" key="2">
    <source>
        <dbReference type="EMBL" id="CAD2179116.1"/>
    </source>
</evidence>
<dbReference type="AlphaFoldDB" id="A0A6V7VVW0"/>
<dbReference type="Proteomes" id="UP000580250">
    <property type="component" value="Unassembled WGS sequence"/>
</dbReference>
<dbReference type="EMBL" id="CAJEWN010000336">
    <property type="protein sequence ID" value="CAD2179116.1"/>
    <property type="molecule type" value="Genomic_DNA"/>
</dbReference>
<organism evidence="2 3">
    <name type="scientific">Meloidogyne enterolobii</name>
    <name type="common">Root-knot nematode worm</name>
    <name type="synonym">Meloidogyne mayaguensis</name>
    <dbReference type="NCBI Taxonomy" id="390850"/>
    <lineage>
        <taxon>Eukaryota</taxon>
        <taxon>Metazoa</taxon>
        <taxon>Ecdysozoa</taxon>
        <taxon>Nematoda</taxon>
        <taxon>Chromadorea</taxon>
        <taxon>Rhabditida</taxon>
        <taxon>Tylenchina</taxon>
        <taxon>Tylenchomorpha</taxon>
        <taxon>Tylenchoidea</taxon>
        <taxon>Meloidogynidae</taxon>
        <taxon>Meloidogyninae</taxon>
        <taxon>Meloidogyne</taxon>
    </lineage>
</organism>
<comment type="caution">
    <text evidence="2">The sequence shown here is derived from an EMBL/GenBank/DDBJ whole genome shotgun (WGS) entry which is preliminary data.</text>
</comment>
<name>A0A6V7VVW0_MELEN</name>
<feature type="region of interest" description="Disordered" evidence="1">
    <location>
        <begin position="466"/>
        <end position="491"/>
    </location>
</feature>
<sequence length="569" mass="64762">MNGITKNNNSSNYSSQLSNIKPLQLHLFNNNLQQKQMSTFIGEEEDNNNSSINLISSKKYHQQNNKEYLNNGINNVIPLQNSIGIDGHLYSSPSLNLNNCKYRQSTSNGFGLYSRHKKANNNSEEFQTKTMSNGVGGISSSSEIINHQNYQKCEDNQINNKEENEQNLIELTKINNYFKEEKNGGEEGEIEENEQQQQQTSFCNNFPLQNEENILLSGQSQLLLQENKEGEGGGEYFEDIYQQNNLIENEEEEIINEREATEIQLRIKRLAGAHQLIGNNNERNLSKINSNRELFNGNFVNNNRRQPKPCKDYALSFIVDAKLLQIRRAGTELQITDNEGFPLLDLWQRASCFRSHSWVFESLGLTVLTLCDLERRIFPLPKLLGGGGTDCSSGGNGYVQRVDNPDGECFAHFVVGIPFLVQDRRRMNIARFGLEQQSTNYLRVFHCLSENDGQLLARLEELKLPSRRSSSSSTNHRNRSSSSSSHHQQPQNNSNCLYMLLRFNPDNSLKINAQLKLLLVAAAARLVASCSPTQKRKEEKFGEEKGRGEVEEINEIGQQQQQQNICSFF</sequence>
<proteinExistence type="predicted"/>
<dbReference type="OrthoDB" id="5800741at2759"/>
<feature type="compositionally biased region" description="Low complexity" evidence="1">
    <location>
        <begin position="467"/>
        <end position="491"/>
    </location>
</feature>
<reference evidence="2 3" key="1">
    <citation type="submission" date="2020-08" db="EMBL/GenBank/DDBJ databases">
        <authorList>
            <person name="Koutsovoulos G."/>
            <person name="Danchin GJ E."/>
        </authorList>
    </citation>
    <scope>NUCLEOTIDE SEQUENCE [LARGE SCALE GENOMIC DNA]</scope>
</reference>
<accession>A0A6V7VVW0</accession>